<feature type="region of interest" description="Disordered" evidence="1">
    <location>
        <begin position="292"/>
        <end position="365"/>
    </location>
</feature>
<dbReference type="KEGG" id="phao:HF685_14570"/>
<dbReference type="InterPro" id="IPR011105">
    <property type="entry name" value="Cell_wall_hydrolase_SleB"/>
</dbReference>
<accession>A0A6H2DR51</accession>
<keyword evidence="3" id="KW-0378">Hydrolase</keyword>
<organism evidence="3 4">
    <name type="scientific">Parasphingorhabdus halotolerans</name>
    <dbReference type="NCBI Taxonomy" id="2725558"/>
    <lineage>
        <taxon>Bacteria</taxon>
        <taxon>Pseudomonadati</taxon>
        <taxon>Pseudomonadota</taxon>
        <taxon>Alphaproteobacteria</taxon>
        <taxon>Sphingomonadales</taxon>
        <taxon>Sphingomonadaceae</taxon>
        <taxon>Parasphingorhabdus</taxon>
    </lineage>
</organism>
<feature type="domain" description="Cell wall hydrolase SleB" evidence="2">
    <location>
        <begin position="122"/>
        <end position="230"/>
    </location>
</feature>
<dbReference type="InterPro" id="IPR042047">
    <property type="entry name" value="SleB_dom1"/>
</dbReference>
<proteinExistence type="predicted"/>
<dbReference type="AlphaFoldDB" id="A0A6H2DR51"/>
<dbReference type="EMBL" id="CP051217">
    <property type="protein sequence ID" value="QJB70880.1"/>
    <property type="molecule type" value="Genomic_DNA"/>
</dbReference>
<keyword evidence="4" id="KW-1185">Reference proteome</keyword>
<evidence type="ECO:0000256" key="1">
    <source>
        <dbReference type="SAM" id="MobiDB-lite"/>
    </source>
</evidence>
<feature type="region of interest" description="Disordered" evidence="1">
    <location>
        <begin position="246"/>
        <end position="265"/>
    </location>
</feature>
<evidence type="ECO:0000313" key="4">
    <source>
        <dbReference type="Proteomes" id="UP000501600"/>
    </source>
</evidence>
<gene>
    <name evidence="3" type="ORF">HF685_14570</name>
</gene>
<evidence type="ECO:0000259" key="2">
    <source>
        <dbReference type="Pfam" id="PF07486"/>
    </source>
</evidence>
<evidence type="ECO:0000313" key="3">
    <source>
        <dbReference type="EMBL" id="QJB70880.1"/>
    </source>
</evidence>
<feature type="region of interest" description="Disordered" evidence="1">
    <location>
        <begin position="1"/>
        <end position="22"/>
    </location>
</feature>
<reference evidence="3 4" key="1">
    <citation type="submission" date="2020-04" db="EMBL/GenBank/DDBJ databases">
        <title>Genome sequence for Sphingorhabdus sp. strain M1.</title>
        <authorList>
            <person name="Park S.-J."/>
        </authorList>
    </citation>
    <scope>NUCLEOTIDE SEQUENCE [LARGE SCALE GENOMIC DNA]</scope>
    <source>
        <strain evidence="3 4">JK6</strain>
    </source>
</reference>
<dbReference type="Pfam" id="PF07486">
    <property type="entry name" value="Hydrolase_2"/>
    <property type="match status" value="1"/>
</dbReference>
<protein>
    <submittedName>
        <fullName evidence="3">Cell wall hydrolase</fullName>
    </submittedName>
</protein>
<name>A0A6H2DR51_9SPHN</name>
<sequence length="365" mass="39376">MVPATLPQASVDARQFNPSDPNLESVERAEENFAGSAFYFIDPGYAIPQNYGALGLDPSSNPDDGIPTDALGIASANGLTANQDQSVANNLIRPISFNASLTDNSRALQCLTQAIYYEAAMEPDAGQRGVAQVILNRARHPSYPGTVCGVIYQGSERRTGCQFSYTCDGSLRRKPSKFGWNRARKVAAYALSGKMASPVGTATHYHATYVYPYWAPSLRFLGTIGAHRFYSWKGSAGKASAFSQRYRGGEPLPAPKPQKYSPEPASVLDPISLEKAYEAGLKKAQTEAAQSEKASALAADNARRHSLPLPNLNVGAPKNYQTPSYSKEAQARGGDKAYAGQKLPDVSQIKPEYRDAGTWKKRPGS</sequence>
<dbReference type="GO" id="GO:0016787">
    <property type="term" value="F:hydrolase activity"/>
    <property type="evidence" value="ECO:0007669"/>
    <property type="project" value="UniProtKB-KW"/>
</dbReference>
<dbReference type="Proteomes" id="UP000501600">
    <property type="component" value="Chromosome"/>
</dbReference>
<dbReference type="Gene3D" id="1.10.10.2520">
    <property type="entry name" value="Cell wall hydrolase SleB, domain 1"/>
    <property type="match status" value="1"/>
</dbReference>